<reference evidence="1" key="1">
    <citation type="submission" date="2014-09" db="EMBL/GenBank/DDBJ databases">
        <authorList>
            <person name="Magalhaes I.L.F."/>
            <person name="Oliveira U."/>
            <person name="Santos F.R."/>
            <person name="Vidigal T.H.D.A."/>
            <person name="Brescovit A.D."/>
            <person name="Santos A.J."/>
        </authorList>
    </citation>
    <scope>NUCLEOTIDE SEQUENCE</scope>
    <source>
        <tissue evidence="1">Shoot tissue taken approximately 20 cm above the soil surface</tissue>
    </source>
</reference>
<organism evidence="1">
    <name type="scientific">Arundo donax</name>
    <name type="common">Giant reed</name>
    <name type="synonym">Donax arundinaceus</name>
    <dbReference type="NCBI Taxonomy" id="35708"/>
    <lineage>
        <taxon>Eukaryota</taxon>
        <taxon>Viridiplantae</taxon>
        <taxon>Streptophyta</taxon>
        <taxon>Embryophyta</taxon>
        <taxon>Tracheophyta</taxon>
        <taxon>Spermatophyta</taxon>
        <taxon>Magnoliopsida</taxon>
        <taxon>Liliopsida</taxon>
        <taxon>Poales</taxon>
        <taxon>Poaceae</taxon>
        <taxon>PACMAD clade</taxon>
        <taxon>Arundinoideae</taxon>
        <taxon>Arundineae</taxon>
        <taxon>Arundo</taxon>
    </lineage>
</organism>
<accession>A0A0A9GBK7</accession>
<reference evidence="1" key="2">
    <citation type="journal article" date="2015" name="Data Brief">
        <title>Shoot transcriptome of the giant reed, Arundo donax.</title>
        <authorList>
            <person name="Barrero R.A."/>
            <person name="Guerrero F.D."/>
            <person name="Moolhuijzen P."/>
            <person name="Goolsby J.A."/>
            <person name="Tidwell J."/>
            <person name="Bellgard S.E."/>
            <person name="Bellgard M.I."/>
        </authorList>
    </citation>
    <scope>NUCLEOTIDE SEQUENCE</scope>
    <source>
        <tissue evidence="1">Shoot tissue taken approximately 20 cm above the soil surface</tissue>
    </source>
</reference>
<dbReference type="EMBL" id="GBRH01176019">
    <property type="protein sequence ID" value="JAE21877.1"/>
    <property type="molecule type" value="Transcribed_RNA"/>
</dbReference>
<protein>
    <submittedName>
        <fullName evidence="1">Uncharacterized protein</fullName>
    </submittedName>
</protein>
<sequence length="113" mass="12664">MKRVVAFHMGEAPDATPLGHCRVIYEVRGLKEIEGWRREQGRSFRKLRGAGGDGHRLADVGVRVRRVIRHKGVHLRLARSRARCSRWTPRPQAESVGSNSVARTGTVVAERCA</sequence>
<dbReference type="AlphaFoldDB" id="A0A0A9GBK7"/>
<proteinExistence type="predicted"/>
<evidence type="ECO:0000313" key="1">
    <source>
        <dbReference type="EMBL" id="JAE21877.1"/>
    </source>
</evidence>
<name>A0A0A9GBK7_ARUDO</name>